<dbReference type="AlphaFoldDB" id="A0A376E2R0"/>
<name>A0A376E2R0_CHRCU</name>
<evidence type="ECO:0000313" key="2">
    <source>
        <dbReference type="Proteomes" id="UP000255224"/>
    </source>
</evidence>
<dbReference type="Proteomes" id="UP000255224">
    <property type="component" value="Unassembled WGS sequence"/>
</dbReference>
<gene>
    <name evidence="1" type="ORF">NCTC13533_03048</name>
</gene>
<reference evidence="1 2" key="1">
    <citation type="submission" date="2018-06" db="EMBL/GenBank/DDBJ databases">
        <authorList>
            <consortium name="Pathogen Informatics"/>
            <person name="Doyle S."/>
        </authorList>
    </citation>
    <scope>NUCLEOTIDE SEQUENCE [LARGE SCALE GENOMIC DNA]</scope>
    <source>
        <strain evidence="1 2">NCTC13533</strain>
    </source>
</reference>
<evidence type="ECO:0000313" key="1">
    <source>
        <dbReference type="EMBL" id="STD01046.1"/>
    </source>
</evidence>
<protein>
    <submittedName>
        <fullName evidence="1">TonB-linked outer membrane protein, SusC/RagA family</fullName>
    </submittedName>
</protein>
<proteinExistence type="predicted"/>
<dbReference type="EMBL" id="UFVQ01000003">
    <property type="protein sequence ID" value="STD01046.1"/>
    <property type="molecule type" value="Genomic_DNA"/>
</dbReference>
<sequence length="51" mass="5656">MGISSLRLSIEGRNLFVFSNGYKGYFDPETYGNIYAQPIAKSVTVGFNVSF</sequence>
<organism evidence="1 2">
    <name type="scientific">Chryseobacterium carnipullorum</name>
    <dbReference type="NCBI Taxonomy" id="1124835"/>
    <lineage>
        <taxon>Bacteria</taxon>
        <taxon>Pseudomonadati</taxon>
        <taxon>Bacteroidota</taxon>
        <taxon>Flavobacteriia</taxon>
        <taxon>Flavobacteriales</taxon>
        <taxon>Weeksellaceae</taxon>
        <taxon>Chryseobacterium group</taxon>
        <taxon>Chryseobacterium</taxon>
    </lineage>
</organism>
<accession>A0A376E2R0</accession>